<evidence type="ECO:0000313" key="3">
    <source>
        <dbReference type="WBParaSite" id="nRc.2.0.1.t23777-RA"/>
    </source>
</evidence>
<protein>
    <submittedName>
        <fullName evidence="3">SKP1 component POZ domain-containing protein</fullName>
    </submittedName>
</protein>
<dbReference type="SUPFAM" id="SSF54695">
    <property type="entry name" value="POZ domain"/>
    <property type="match status" value="1"/>
</dbReference>
<sequence>MIAYIPTLELAGFLLQSINTRKQQPPMANKKVKLQSSDGELFEVEIDVIRMSNTIKTMLEDGFQPAPLIFNALKCEKNSDVGSRKEPQADERNAPATCAALCMGAWVGKVENIPKKALFSDFSEFGGLGI</sequence>
<evidence type="ECO:0000313" key="2">
    <source>
        <dbReference type="Proteomes" id="UP000887565"/>
    </source>
</evidence>
<dbReference type="InterPro" id="IPR016073">
    <property type="entry name" value="Skp1_comp_POZ"/>
</dbReference>
<reference evidence="3" key="1">
    <citation type="submission" date="2022-11" db="UniProtKB">
        <authorList>
            <consortium name="WormBaseParasite"/>
        </authorList>
    </citation>
    <scope>IDENTIFICATION</scope>
</reference>
<dbReference type="GO" id="GO:0006511">
    <property type="term" value="P:ubiquitin-dependent protein catabolic process"/>
    <property type="evidence" value="ECO:0007669"/>
    <property type="project" value="InterPro"/>
</dbReference>
<dbReference type="AlphaFoldDB" id="A0A915JC91"/>
<keyword evidence="2" id="KW-1185">Reference proteome</keyword>
<proteinExistence type="predicted"/>
<feature type="domain" description="SKP1 component POZ" evidence="1">
    <location>
        <begin position="30"/>
        <end position="65"/>
    </location>
</feature>
<dbReference type="Pfam" id="PF03931">
    <property type="entry name" value="Skp1_POZ"/>
    <property type="match status" value="1"/>
</dbReference>
<dbReference type="WBParaSite" id="nRc.2.0.1.t23777-RA">
    <property type="protein sequence ID" value="nRc.2.0.1.t23777-RA"/>
    <property type="gene ID" value="nRc.2.0.1.g23777"/>
</dbReference>
<dbReference type="Gene3D" id="3.30.710.10">
    <property type="entry name" value="Potassium Channel Kv1.1, Chain A"/>
    <property type="match status" value="1"/>
</dbReference>
<dbReference type="Proteomes" id="UP000887565">
    <property type="component" value="Unplaced"/>
</dbReference>
<accession>A0A915JC91</accession>
<organism evidence="2 3">
    <name type="scientific">Romanomermis culicivorax</name>
    <name type="common">Nematode worm</name>
    <dbReference type="NCBI Taxonomy" id="13658"/>
    <lineage>
        <taxon>Eukaryota</taxon>
        <taxon>Metazoa</taxon>
        <taxon>Ecdysozoa</taxon>
        <taxon>Nematoda</taxon>
        <taxon>Enoplea</taxon>
        <taxon>Dorylaimia</taxon>
        <taxon>Mermithida</taxon>
        <taxon>Mermithoidea</taxon>
        <taxon>Mermithidae</taxon>
        <taxon>Romanomermis</taxon>
    </lineage>
</organism>
<name>A0A915JC91_ROMCU</name>
<dbReference type="InterPro" id="IPR011333">
    <property type="entry name" value="SKP1/BTB/POZ_sf"/>
</dbReference>
<evidence type="ECO:0000259" key="1">
    <source>
        <dbReference type="Pfam" id="PF03931"/>
    </source>
</evidence>